<dbReference type="SMART" id="SM00292">
    <property type="entry name" value="BRCT"/>
    <property type="match status" value="1"/>
</dbReference>
<evidence type="ECO:0000256" key="4">
    <source>
        <dbReference type="ARBA" id="ARBA00047761"/>
    </source>
</evidence>
<evidence type="ECO:0000259" key="8">
    <source>
        <dbReference type="PROSITE" id="PS50172"/>
    </source>
</evidence>
<dbReference type="Gene3D" id="3.40.50.10190">
    <property type="entry name" value="BRCT domain"/>
    <property type="match status" value="1"/>
</dbReference>
<evidence type="ECO:0000259" key="9">
    <source>
        <dbReference type="PROSITE" id="PS50969"/>
    </source>
</evidence>
<dbReference type="SUPFAM" id="SSF56784">
    <property type="entry name" value="HAD-like"/>
    <property type="match status" value="1"/>
</dbReference>
<feature type="region of interest" description="Disordered" evidence="7">
    <location>
        <begin position="585"/>
        <end position="643"/>
    </location>
</feature>
<protein>
    <recommendedName>
        <fullName evidence="6">RNA polymerase II subunit A C-terminal domain phosphatase</fullName>
        <ecNumber evidence="6">3.1.3.16</ecNumber>
    </recommendedName>
</protein>
<dbReference type="CDD" id="cd17729">
    <property type="entry name" value="BRCT_CTDP1"/>
    <property type="match status" value="1"/>
</dbReference>
<feature type="compositionally biased region" description="Basic and acidic residues" evidence="7">
    <location>
        <begin position="585"/>
        <end position="594"/>
    </location>
</feature>
<evidence type="ECO:0000256" key="6">
    <source>
        <dbReference type="RuleBase" id="RU366066"/>
    </source>
</evidence>
<evidence type="ECO:0000313" key="11">
    <source>
        <dbReference type="Proteomes" id="UP000189580"/>
    </source>
</evidence>
<dbReference type="InterPro" id="IPR036412">
    <property type="entry name" value="HAD-like_sf"/>
</dbReference>
<name>A0A167F3V3_9ASCO</name>
<feature type="compositionally biased region" description="Acidic residues" evidence="7">
    <location>
        <begin position="929"/>
        <end position="943"/>
    </location>
</feature>
<feature type="compositionally biased region" description="Low complexity" evidence="7">
    <location>
        <begin position="445"/>
        <end position="467"/>
    </location>
</feature>
<dbReference type="GeneID" id="30034309"/>
<dbReference type="Pfam" id="PF00533">
    <property type="entry name" value="BRCT"/>
    <property type="match status" value="1"/>
</dbReference>
<dbReference type="GO" id="GO:0008420">
    <property type="term" value="F:RNA polymerase II CTD heptapeptide repeat phosphatase activity"/>
    <property type="evidence" value="ECO:0007669"/>
    <property type="project" value="UniProtKB-UniRule"/>
</dbReference>
<comment type="function">
    <text evidence="6">This promotes the activity of RNA polymerase II.</text>
</comment>
<dbReference type="SUPFAM" id="SSF52113">
    <property type="entry name" value="BRCT domain"/>
    <property type="match status" value="1"/>
</dbReference>
<dbReference type="EC" id="3.1.3.16" evidence="6"/>
<keyword evidence="3 6" id="KW-0539">Nucleus</keyword>
<feature type="compositionally biased region" description="Basic and acidic residues" evidence="7">
    <location>
        <begin position="918"/>
        <end position="928"/>
    </location>
</feature>
<organism evidence="10 11">
    <name type="scientific">Sugiyamaella lignohabitans</name>
    <dbReference type="NCBI Taxonomy" id="796027"/>
    <lineage>
        <taxon>Eukaryota</taxon>
        <taxon>Fungi</taxon>
        <taxon>Dikarya</taxon>
        <taxon>Ascomycota</taxon>
        <taxon>Saccharomycotina</taxon>
        <taxon>Dipodascomycetes</taxon>
        <taxon>Dipodascales</taxon>
        <taxon>Trichomonascaceae</taxon>
        <taxon>Sugiyamaella</taxon>
    </lineage>
</organism>
<dbReference type="PROSITE" id="PS50969">
    <property type="entry name" value="FCP1"/>
    <property type="match status" value="1"/>
</dbReference>
<evidence type="ECO:0000256" key="7">
    <source>
        <dbReference type="SAM" id="MobiDB-lite"/>
    </source>
</evidence>
<dbReference type="InterPro" id="IPR004274">
    <property type="entry name" value="FCP1_dom"/>
</dbReference>
<feature type="compositionally biased region" description="Basic and acidic residues" evidence="7">
    <location>
        <begin position="487"/>
        <end position="500"/>
    </location>
</feature>
<evidence type="ECO:0000256" key="3">
    <source>
        <dbReference type="ARBA" id="ARBA00023242"/>
    </source>
</evidence>
<dbReference type="PROSITE" id="PS50172">
    <property type="entry name" value="BRCT"/>
    <property type="match status" value="1"/>
</dbReference>
<feature type="compositionally biased region" description="Acidic residues" evidence="7">
    <location>
        <begin position="52"/>
        <end position="62"/>
    </location>
</feature>
<proteinExistence type="predicted"/>
<dbReference type="PANTHER" id="PTHR23081:SF36">
    <property type="entry name" value="RNA POLYMERASE II SUBUNIT A C-TERMINAL DOMAIN PHOSPHATASE"/>
    <property type="match status" value="1"/>
</dbReference>
<dbReference type="AlphaFoldDB" id="A0A167F3V3"/>
<feature type="compositionally biased region" description="Basic and acidic residues" evidence="7">
    <location>
        <begin position="870"/>
        <end position="907"/>
    </location>
</feature>
<dbReference type="NCBIfam" id="TIGR02250">
    <property type="entry name" value="FCP1_euk"/>
    <property type="match status" value="1"/>
</dbReference>
<feature type="domain" description="BRCT" evidence="8">
    <location>
        <begin position="696"/>
        <end position="789"/>
    </location>
</feature>
<dbReference type="InterPro" id="IPR001357">
    <property type="entry name" value="BRCT_dom"/>
</dbReference>
<dbReference type="Proteomes" id="UP000189580">
    <property type="component" value="Chromosome b"/>
</dbReference>
<dbReference type="InterPro" id="IPR036420">
    <property type="entry name" value="BRCT_dom_sf"/>
</dbReference>
<dbReference type="KEGG" id="slb:AWJ20_2401"/>
<dbReference type="InterPro" id="IPR023214">
    <property type="entry name" value="HAD_sf"/>
</dbReference>
<comment type="catalytic activity">
    <reaction evidence="5 6">
        <text>O-phospho-L-threonyl-[protein] + H2O = L-threonyl-[protein] + phosphate</text>
        <dbReference type="Rhea" id="RHEA:47004"/>
        <dbReference type="Rhea" id="RHEA-COMP:11060"/>
        <dbReference type="Rhea" id="RHEA-COMP:11605"/>
        <dbReference type="ChEBI" id="CHEBI:15377"/>
        <dbReference type="ChEBI" id="CHEBI:30013"/>
        <dbReference type="ChEBI" id="CHEBI:43474"/>
        <dbReference type="ChEBI" id="CHEBI:61977"/>
        <dbReference type="EC" id="3.1.3.16"/>
    </reaction>
</comment>
<feature type="compositionally biased region" description="Low complexity" evidence="7">
    <location>
        <begin position="595"/>
        <end position="625"/>
    </location>
</feature>
<dbReference type="CDD" id="cd07521">
    <property type="entry name" value="HAD_FCP1-like"/>
    <property type="match status" value="1"/>
</dbReference>
<comment type="subcellular location">
    <subcellularLocation>
        <location evidence="1 6">Nucleus</location>
    </subcellularLocation>
</comment>
<evidence type="ECO:0000256" key="5">
    <source>
        <dbReference type="ARBA" id="ARBA00048336"/>
    </source>
</evidence>
<feature type="region of interest" description="Disordered" evidence="7">
    <location>
        <begin position="439"/>
        <end position="516"/>
    </location>
</feature>
<dbReference type="EMBL" id="CP014503">
    <property type="protein sequence ID" value="ANB14794.1"/>
    <property type="molecule type" value="Genomic_DNA"/>
</dbReference>
<keyword evidence="11" id="KW-1185">Reference proteome</keyword>
<keyword evidence="2 6" id="KW-0378">Hydrolase</keyword>
<sequence length="952" mass="105368">MIEPTQIPLPVSVKFPVVITGFLQSEQTEVVKHTPLFKYKYWDYVEEPILAGEEDDDEDEVADQQANDNNKRNTHDPGAGADIGPVATGPIADSDLESNGFDSAGLRGTNSGGESKESAKERRSHSPANSSSEQKTRRVKKEFFSSFEAPVKGVIDSFLFCVGDRVDSSHQPVVSIIEPCTHSVQYGGLCALCGASLDEQDYTEFNNTDRAPISMSHDTSGLKVSYNEAERIEKSSSQRLLDEKKLILVVDLDQTVIHAAVDPTIGEWMRDEKNPNHASLKDVRTFCLEETVPMPPRARANSPDKPLVNPPTSLCWYYVKLRPGLDSFLKSLAELYEMHIYTMATKSYAKAIANIIDPDGKYFGDRILSRDDSGSLLQKSLKRLFPVSTSMVAIIDDRGDVWKWSNNLIKVVPYNFFVGIGDINSSFLPQRTGIIESSMKKKRNSITAGTAPAAASTTSSASNTDSVDTTDKDANTATSQDVSGDMDVDKSTTSNDKDSSDSNSTETPTADGESKIKGYVNGLETEADQEVEESVELSPVEQLVTIGGGEDNVELLSVQASERSASLEAQQIERPLAKLQRDLDRKLHHEDSESTKSNSTTPSSSPDGTPNSSSTNDGNTDSNTPATSTDDIEDIPSDHVLNDNDNELEHLENALRMIHTKFYSDYEAKSNTKLKHRYPVDDQESTPDLSEIIPHLKSKVFDGCVFLFSGIVPLGRNFDTYDIVQWVRSFGAVVVADLIDSVTHVIATSGGTFKVRMAAGHPKIKIVYSDWVYACIAAWKRVPEDEYLIEVPDPLFVSEGGEESNPQDHWIKEPVTQPEEAVVEKFRQSLTDGDIDWDEADKELEEFMASDDDDDDDEDDDGDDETSDNDENKNENIDQNDNDDRHDNETPSKPDETVSRKHDRTDDSADEPPSFKTARLDPDDANRQDDDDDDGDSYDEDEFAKELENDLL</sequence>
<reference evidence="10 11" key="1">
    <citation type="submission" date="2016-02" db="EMBL/GenBank/DDBJ databases">
        <title>Complete genome sequence and transcriptome regulation of the pentose utilising yeast Sugiyamaella lignohabitans.</title>
        <authorList>
            <person name="Bellasio M."/>
            <person name="Peymann A."/>
            <person name="Valli M."/>
            <person name="Sipitzky M."/>
            <person name="Graf A."/>
            <person name="Sauer M."/>
            <person name="Marx H."/>
            <person name="Mattanovich D."/>
        </authorList>
    </citation>
    <scope>NUCLEOTIDE SEQUENCE [LARGE SCALE GENOMIC DNA]</scope>
    <source>
        <strain evidence="10 11">CBS 10342</strain>
    </source>
</reference>
<dbReference type="OrthoDB" id="10249888at2759"/>
<dbReference type="Gene3D" id="3.40.50.1000">
    <property type="entry name" value="HAD superfamily/HAD-like"/>
    <property type="match status" value="1"/>
</dbReference>
<feature type="domain" description="FCP1 homology" evidence="9">
    <location>
        <begin position="241"/>
        <end position="434"/>
    </location>
</feature>
<dbReference type="InterPro" id="IPR039189">
    <property type="entry name" value="Fcp1"/>
</dbReference>
<feature type="region of interest" description="Disordered" evidence="7">
    <location>
        <begin position="848"/>
        <end position="952"/>
    </location>
</feature>
<gene>
    <name evidence="10" type="primary">FCP1</name>
    <name evidence="10" type="ORF">AWJ20_2401</name>
</gene>
<dbReference type="GO" id="GO:0005634">
    <property type="term" value="C:nucleus"/>
    <property type="evidence" value="ECO:0007669"/>
    <property type="project" value="UniProtKB-SubCell"/>
</dbReference>
<dbReference type="InterPro" id="IPR011947">
    <property type="entry name" value="FCP1_euk"/>
</dbReference>
<dbReference type="SMART" id="SM00577">
    <property type="entry name" value="CPDc"/>
    <property type="match status" value="1"/>
</dbReference>
<feature type="region of interest" description="Disordered" evidence="7">
    <location>
        <begin position="52"/>
        <end position="137"/>
    </location>
</feature>
<dbReference type="PANTHER" id="PTHR23081">
    <property type="entry name" value="RNA POLYMERASE II CTD PHOSPHATASE"/>
    <property type="match status" value="1"/>
</dbReference>
<dbReference type="Gene3D" id="1.10.287.10">
    <property type="entry name" value="S15/NS1, RNA-binding"/>
    <property type="match status" value="1"/>
</dbReference>
<evidence type="ECO:0000256" key="1">
    <source>
        <dbReference type="ARBA" id="ARBA00004123"/>
    </source>
</evidence>
<dbReference type="Pfam" id="PF03031">
    <property type="entry name" value="NIF"/>
    <property type="match status" value="1"/>
</dbReference>
<dbReference type="RefSeq" id="XP_018737271.1">
    <property type="nucleotide sequence ID" value="XM_018879346.1"/>
</dbReference>
<evidence type="ECO:0000313" key="10">
    <source>
        <dbReference type="EMBL" id="ANB14794.1"/>
    </source>
</evidence>
<feature type="compositionally biased region" description="Acidic residues" evidence="7">
    <location>
        <begin position="848"/>
        <end position="869"/>
    </location>
</feature>
<comment type="catalytic activity">
    <reaction evidence="4 6">
        <text>O-phospho-L-seryl-[protein] + H2O = L-seryl-[protein] + phosphate</text>
        <dbReference type="Rhea" id="RHEA:20629"/>
        <dbReference type="Rhea" id="RHEA-COMP:9863"/>
        <dbReference type="Rhea" id="RHEA-COMP:11604"/>
        <dbReference type="ChEBI" id="CHEBI:15377"/>
        <dbReference type="ChEBI" id="CHEBI:29999"/>
        <dbReference type="ChEBI" id="CHEBI:43474"/>
        <dbReference type="ChEBI" id="CHEBI:83421"/>
        <dbReference type="EC" id="3.1.3.16"/>
    </reaction>
</comment>
<evidence type="ECO:0000256" key="2">
    <source>
        <dbReference type="ARBA" id="ARBA00022801"/>
    </source>
</evidence>
<accession>A0A167F3V3</accession>